<dbReference type="PANTHER" id="PTHR37984">
    <property type="entry name" value="PROTEIN CBG26694"/>
    <property type="match status" value="1"/>
</dbReference>
<dbReference type="Gene3D" id="1.10.340.70">
    <property type="match status" value="1"/>
</dbReference>
<dbReference type="EMBL" id="GDQN01004546">
    <property type="protein sequence ID" value="JAT86508.1"/>
    <property type="molecule type" value="Transcribed_RNA"/>
</dbReference>
<reference evidence="3" key="1">
    <citation type="submission" date="2015-09" db="EMBL/GenBank/DDBJ databases">
        <title>De novo assembly of Pectinophora gossypiella (Pink Bollworm) gut transcriptome.</title>
        <authorList>
            <person name="Tassone E.E."/>
        </authorList>
    </citation>
    <scope>NUCLEOTIDE SEQUENCE</scope>
</reference>
<dbReference type="AlphaFoldDB" id="A0A1E1WHR9"/>
<feature type="non-terminal residue" evidence="3">
    <location>
        <position position="142"/>
    </location>
</feature>
<dbReference type="FunFam" id="1.10.340.70:FF:000003">
    <property type="entry name" value="Protein CBG25708"/>
    <property type="match status" value="1"/>
</dbReference>
<name>A0A1E1WHR9_PECGO</name>
<dbReference type="EC" id="2.7.7.49" evidence="1"/>
<evidence type="ECO:0000259" key="2">
    <source>
        <dbReference type="Pfam" id="PF17921"/>
    </source>
</evidence>
<sequence length="142" mass="16379">EILLMAESPNDFPFDAEKIAQNTLKDTTLSQVIHYVQHGWPMKVNNTDLRPYWLHRSDLSVQNDCLLLGCRVVIPDSMRAPVLHVLHKTHTGIVLTKAVARSYVWWPTLNDDIEAMVNGCEKCLENRHMPPKTNHEWIMPAR</sequence>
<evidence type="ECO:0000256" key="1">
    <source>
        <dbReference type="ARBA" id="ARBA00012493"/>
    </source>
</evidence>
<accession>A0A1E1WHR9</accession>
<evidence type="ECO:0000313" key="3">
    <source>
        <dbReference type="EMBL" id="JAT86508.1"/>
    </source>
</evidence>
<dbReference type="Pfam" id="PF17921">
    <property type="entry name" value="Integrase_H2C2"/>
    <property type="match status" value="1"/>
</dbReference>
<proteinExistence type="predicted"/>
<organism evidence="3">
    <name type="scientific">Pectinophora gossypiella</name>
    <name type="common">Cotton pink bollworm</name>
    <name type="synonym">Depressaria gossypiella</name>
    <dbReference type="NCBI Taxonomy" id="13191"/>
    <lineage>
        <taxon>Eukaryota</taxon>
        <taxon>Metazoa</taxon>
        <taxon>Ecdysozoa</taxon>
        <taxon>Arthropoda</taxon>
        <taxon>Hexapoda</taxon>
        <taxon>Insecta</taxon>
        <taxon>Pterygota</taxon>
        <taxon>Neoptera</taxon>
        <taxon>Endopterygota</taxon>
        <taxon>Lepidoptera</taxon>
        <taxon>Glossata</taxon>
        <taxon>Ditrysia</taxon>
        <taxon>Gelechioidea</taxon>
        <taxon>Gelechiidae</taxon>
        <taxon>Apatetrinae</taxon>
        <taxon>Pectinophora</taxon>
    </lineage>
</organism>
<dbReference type="PANTHER" id="PTHR37984:SF5">
    <property type="entry name" value="PROTEIN NYNRIN-LIKE"/>
    <property type="match status" value="1"/>
</dbReference>
<dbReference type="OrthoDB" id="5978043at2759"/>
<feature type="domain" description="Integrase zinc-binding" evidence="2">
    <location>
        <begin position="74"/>
        <end position="127"/>
    </location>
</feature>
<protein>
    <recommendedName>
        <fullName evidence="1">RNA-directed DNA polymerase</fullName>
        <ecNumber evidence="1">2.7.7.49</ecNumber>
    </recommendedName>
</protein>
<gene>
    <name evidence="3" type="ORF">g.19643</name>
</gene>
<feature type="non-terminal residue" evidence="3">
    <location>
        <position position="1"/>
    </location>
</feature>
<dbReference type="InterPro" id="IPR041588">
    <property type="entry name" value="Integrase_H2C2"/>
</dbReference>
<dbReference type="InterPro" id="IPR050951">
    <property type="entry name" value="Retrovirus_Pol_polyprotein"/>
</dbReference>
<dbReference type="GO" id="GO:0003964">
    <property type="term" value="F:RNA-directed DNA polymerase activity"/>
    <property type="evidence" value="ECO:0007669"/>
    <property type="project" value="UniProtKB-EC"/>
</dbReference>